<comment type="caution">
    <text evidence="2">The sequence shown here is derived from an EMBL/GenBank/DDBJ whole genome shotgun (WGS) entry which is preliminary data.</text>
</comment>
<keyword evidence="1" id="KW-1133">Transmembrane helix</keyword>
<accession>A0A3M7QAS2</accession>
<evidence type="ECO:0000256" key="1">
    <source>
        <dbReference type="SAM" id="Phobius"/>
    </source>
</evidence>
<keyword evidence="3" id="KW-1185">Reference proteome</keyword>
<feature type="transmembrane region" description="Helical" evidence="1">
    <location>
        <begin position="26"/>
        <end position="45"/>
    </location>
</feature>
<sequence>MIKKNKVSIDVGHSNLLINRLVVEEFFIIIFFMIHKITIVKKILFKYSSYPIFRFMSFRNSICSDLVYQCLTFFFLNR</sequence>
<keyword evidence="1" id="KW-0472">Membrane</keyword>
<protein>
    <submittedName>
        <fullName evidence="2">Uncharacterized protein</fullName>
    </submittedName>
</protein>
<evidence type="ECO:0000313" key="2">
    <source>
        <dbReference type="EMBL" id="RNA08312.1"/>
    </source>
</evidence>
<reference evidence="2 3" key="1">
    <citation type="journal article" date="2018" name="Sci. Rep.">
        <title>Genomic signatures of local adaptation to the degree of environmental predictability in rotifers.</title>
        <authorList>
            <person name="Franch-Gras L."/>
            <person name="Hahn C."/>
            <person name="Garcia-Roger E.M."/>
            <person name="Carmona M.J."/>
            <person name="Serra M."/>
            <person name="Gomez A."/>
        </authorList>
    </citation>
    <scope>NUCLEOTIDE SEQUENCE [LARGE SCALE GENOMIC DNA]</scope>
    <source>
        <strain evidence="2">HYR1</strain>
    </source>
</reference>
<dbReference type="EMBL" id="REGN01006782">
    <property type="protein sequence ID" value="RNA08312.1"/>
    <property type="molecule type" value="Genomic_DNA"/>
</dbReference>
<dbReference type="Proteomes" id="UP000276133">
    <property type="component" value="Unassembled WGS sequence"/>
</dbReference>
<feature type="transmembrane region" description="Helical" evidence="1">
    <location>
        <begin position="57"/>
        <end position="76"/>
    </location>
</feature>
<name>A0A3M7QAS2_BRAPC</name>
<keyword evidence="1" id="KW-0812">Transmembrane</keyword>
<gene>
    <name evidence="2" type="ORF">BpHYR1_007959</name>
</gene>
<evidence type="ECO:0000313" key="3">
    <source>
        <dbReference type="Proteomes" id="UP000276133"/>
    </source>
</evidence>
<organism evidence="2 3">
    <name type="scientific">Brachionus plicatilis</name>
    <name type="common">Marine rotifer</name>
    <name type="synonym">Brachionus muelleri</name>
    <dbReference type="NCBI Taxonomy" id="10195"/>
    <lineage>
        <taxon>Eukaryota</taxon>
        <taxon>Metazoa</taxon>
        <taxon>Spiralia</taxon>
        <taxon>Gnathifera</taxon>
        <taxon>Rotifera</taxon>
        <taxon>Eurotatoria</taxon>
        <taxon>Monogononta</taxon>
        <taxon>Pseudotrocha</taxon>
        <taxon>Ploima</taxon>
        <taxon>Brachionidae</taxon>
        <taxon>Brachionus</taxon>
    </lineage>
</organism>
<dbReference type="AlphaFoldDB" id="A0A3M7QAS2"/>
<proteinExistence type="predicted"/>